<accession>A0A812Y6N6</accession>
<proteinExistence type="predicted"/>
<sequence length="104" mass="11504">MARNVSYINAPAAPMMPWRNEAPVVTMPPRQIYVMPLAVPPTPVSYPAHQSFWPYFPAPAQPVNVPLARPVAPTTRWLAPGPPKMEHVQAPMVQWMTNPVVSAP</sequence>
<feature type="non-terminal residue" evidence="1">
    <location>
        <position position="1"/>
    </location>
</feature>
<evidence type="ECO:0000313" key="2">
    <source>
        <dbReference type="Proteomes" id="UP000601435"/>
    </source>
</evidence>
<dbReference type="Proteomes" id="UP000601435">
    <property type="component" value="Unassembled WGS sequence"/>
</dbReference>
<reference evidence="1" key="1">
    <citation type="submission" date="2021-02" db="EMBL/GenBank/DDBJ databases">
        <authorList>
            <person name="Dougan E. K."/>
            <person name="Rhodes N."/>
            <person name="Thang M."/>
            <person name="Chan C."/>
        </authorList>
    </citation>
    <scope>NUCLEOTIDE SEQUENCE</scope>
</reference>
<organism evidence="1 2">
    <name type="scientific">Symbiodinium necroappetens</name>
    <dbReference type="NCBI Taxonomy" id="1628268"/>
    <lineage>
        <taxon>Eukaryota</taxon>
        <taxon>Sar</taxon>
        <taxon>Alveolata</taxon>
        <taxon>Dinophyceae</taxon>
        <taxon>Suessiales</taxon>
        <taxon>Symbiodiniaceae</taxon>
        <taxon>Symbiodinium</taxon>
    </lineage>
</organism>
<evidence type="ECO:0000313" key="1">
    <source>
        <dbReference type="EMBL" id="CAE7764666.1"/>
    </source>
</evidence>
<comment type="caution">
    <text evidence="1">The sequence shown here is derived from an EMBL/GenBank/DDBJ whole genome shotgun (WGS) entry which is preliminary data.</text>
</comment>
<keyword evidence="2" id="KW-1185">Reference proteome</keyword>
<protein>
    <submittedName>
        <fullName evidence="1">Uncharacterized protein</fullName>
    </submittedName>
</protein>
<name>A0A812Y6N6_9DINO</name>
<dbReference type="AlphaFoldDB" id="A0A812Y6N6"/>
<gene>
    <name evidence="1" type="ORF">SNEC2469_LOCUS22291</name>
</gene>
<dbReference type="EMBL" id="CAJNJA010040306">
    <property type="protein sequence ID" value="CAE7764666.1"/>
    <property type="molecule type" value="Genomic_DNA"/>
</dbReference>